<dbReference type="Proteomes" id="UP000290767">
    <property type="component" value="Unassembled WGS sequence"/>
</dbReference>
<feature type="transmembrane region" description="Helical" evidence="1">
    <location>
        <begin position="49"/>
        <end position="67"/>
    </location>
</feature>
<name>A0A4Q1U0V5_RHILE</name>
<comment type="caution">
    <text evidence="2">The sequence shown here is derived from an EMBL/GenBank/DDBJ whole genome shotgun (WGS) entry which is preliminary data.</text>
</comment>
<evidence type="ECO:0000313" key="2">
    <source>
        <dbReference type="EMBL" id="RXT24078.1"/>
    </source>
</evidence>
<keyword evidence="1" id="KW-0472">Membrane</keyword>
<evidence type="ECO:0000313" key="3">
    <source>
        <dbReference type="Proteomes" id="UP000290767"/>
    </source>
</evidence>
<dbReference type="AlphaFoldDB" id="A0A4Q1U0V5"/>
<sequence length="89" mass="10079">MLRKPIAQVRTAQMSKFRVWSSILGWAAFAVLAAWSTQEVLLWYKPGVSYGTVLIAVFLAVQVAYGVRQIARRLGWARRSYAPTGIEHR</sequence>
<organism evidence="2 3">
    <name type="scientific">Rhizobium leguminosarum</name>
    <dbReference type="NCBI Taxonomy" id="384"/>
    <lineage>
        <taxon>Bacteria</taxon>
        <taxon>Pseudomonadati</taxon>
        <taxon>Pseudomonadota</taxon>
        <taxon>Alphaproteobacteria</taxon>
        <taxon>Hyphomicrobiales</taxon>
        <taxon>Rhizobiaceae</taxon>
        <taxon>Rhizobium/Agrobacterium group</taxon>
        <taxon>Rhizobium</taxon>
    </lineage>
</organism>
<accession>A0A4Q1U0V5</accession>
<gene>
    <name evidence="2" type="ORF">B5P46_19390</name>
</gene>
<evidence type="ECO:0000256" key="1">
    <source>
        <dbReference type="SAM" id="Phobius"/>
    </source>
</evidence>
<protein>
    <submittedName>
        <fullName evidence="2">Uncharacterized protein</fullName>
    </submittedName>
</protein>
<keyword evidence="1" id="KW-1133">Transmembrane helix</keyword>
<keyword evidence="1" id="KW-0812">Transmembrane</keyword>
<proteinExistence type="predicted"/>
<reference evidence="2 3" key="1">
    <citation type="submission" date="2017-03" db="EMBL/GenBank/DDBJ databases">
        <authorList>
            <person name="Safronova V.I."/>
            <person name="Sazanova A.L."/>
            <person name="Chirak E.R."/>
        </authorList>
    </citation>
    <scope>NUCLEOTIDE SEQUENCE [LARGE SCALE GENOMIC DNA]</scope>
    <source>
        <strain evidence="2 3">Tri-43</strain>
    </source>
</reference>
<dbReference type="EMBL" id="MZMU01000012">
    <property type="protein sequence ID" value="RXT24078.1"/>
    <property type="molecule type" value="Genomic_DNA"/>
</dbReference>